<comment type="caution">
    <text evidence="1">The sequence shown here is derived from an EMBL/GenBank/DDBJ whole genome shotgun (WGS) entry which is preliminary data.</text>
</comment>
<proteinExistence type="predicted"/>
<dbReference type="EMBL" id="QTSX02004503">
    <property type="protein sequence ID" value="KAJ9064258.1"/>
    <property type="molecule type" value="Genomic_DNA"/>
</dbReference>
<reference evidence="1" key="1">
    <citation type="submission" date="2022-04" db="EMBL/GenBank/DDBJ databases">
        <title>Genome of the entomopathogenic fungus Entomophthora muscae.</title>
        <authorList>
            <person name="Elya C."/>
            <person name="Lovett B.R."/>
            <person name="Lee E."/>
            <person name="Macias A.M."/>
            <person name="Hajek A.E."/>
            <person name="De Bivort B.L."/>
            <person name="Kasson M.T."/>
            <person name="De Fine Licht H.H."/>
            <person name="Stajich J.E."/>
        </authorList>
    </citation>
    <scope>NUCLEOTIDE SEQUENCE</scope>
    <source>
        <strain evidence="1">Berkeley</strain>
    </source>
</reference>
<dbReference type="Proteomes" id="UP001165960">
    <property type="component" value="Unassembled WGS sequence"/>
</dbReference>
<organism evidence="1 2">
    <name type="scientific">Entomophthora muscae</name>
    <dbReference type="NCBI Taxonomy" id="34485"/>
    <lineage>
        <taxon>Eukaryota</taxon>
        <taxon>Fungi</taxon>
        <taxon>Fungi incertae sedis</taxon>
        <taxon>Zoopagomycota</taxon>
        <taxon>Entomophthoromycotina</taxon>
        <taxon>Entomophthoromycetes</taxon>
        <taxon>Entomophthorales</taxon>
        <taxon>Entomophthoraceae</taxon>
        <taxon>Entomophthora</taxon>
    </lineage>
</organism>
<evidence type="ECO:0000313" key="1">
    <source>
        <dbReference type="EMBL" id="KAJ9064258.1"/>
    </source>
</evidence>
<name>A0ACC2SPN5_9FUNG</name>
<sequence length="61" mass="6483">MAFAGALGSPVMIFIAPVLLHTKLLGWRKRQPLSHILSIACILLGTVGCILGLKGAIQEML</sequence>
<gene>
    <name evidence="1" type="ORF">DSO57_1032421</name>
</gene>
<evidence type="ECO:0000313" key="2">
    <source>
        <dbReference type="Proteomes" id="UP001165960"/>
    </source>
</evidence>
<accession>A0ACC2SPN5</accession>
<keyword evidence="2" id="KW-1185">Reference proteome</keyword>
<protein>
    <submittedName>
        <fullName evidence="1">Uncharacterized protein</fullName>
    </submittedName>
</protein>